<dbReference type="InterPro" id="IPR035965">
    <property type="entry name" value="PAS-like_dom_sf"/>
</dbReference>
<sequence length="247" mass="27912">MQPSIVTATMTPMDLNLPALEMQTLFDALPDVVFFIKDSEGRYTHCNLTLVRRLGRKLRSEIIGRSPLEVFPLPLGGSYMMQDRRVLCGELIDNQLEVHLYPNRLPGWCLTFKRPLCEANEVIGVVGISRDLGQPDSRHSAYERLSQVMDHMQANFGDNLRVQSLADLAGLSVAQLERHFRRVFQVTPQQLLTKLRIESAMRLLYGDDSIASIGQRCGFADQSAFARQFKATVGMTPRDYRALKGQL</sequence>
<dbReference type="EMBL" id="HG992338">
    <property type="protein sequence ID" value="CAE6761521.1"/>
    <property type="molecule type" value="Genomic_DNA"/>
</dbReference>
<evidence type="ECO:0000256" key="3">
    <source>
        <dbReference type="ARBA" id="ARBA00023163"/>
    </source>
</evidence>
<evidence type="ECO:0000256" key="2">
    <source>
        <dbReference type="ARBA" id="ARBA00023125"/>
    </source>
</evidence>
<dbReference type="PANTHER" id="PTHR46796">
    <property type="entry name" value="HTH-TYPE TRANSCRIPTIONAL ACTIVATOR RHAS-RELATED"/>
    <property type="match status" value="1"/>
</dbReference>
<evidence type="ECO:0000313" key="7">
    <source>
        <dbReference type="Proteomes" id="UP000835287"/>
    </source>
</evidence>
<accession>A0A8D6V0V0</accession>
<dbReference type="PROSITE" id="PS00041">
    <property type="entry name" value="HTH_ARAC_FAMILY_1"/>
    <property type="match status" value="1"/>
</dbReference>
<dbReference type="SMART" id="SM00342">
    <property type="entry name" value="HTH_ARAC"/>
    <property type="match status" value="1"/>
</dbReference>
<dbReference type="InterPro" id="IPR020449">
    <property type="entry name" value="Tscrpt_reg_AraC-type_HTH"/>
</dbReference>
<keyword evidence="7" id="KW-1185">Reference proteome</keyword>
<dbReference type="EMBL" id="HG992338">
    <property type="protein sequence ID" value="CAE6761540.1"/>
    <property type="molecule type" value="Genomic_DNA"/>
</dbReference>
<keyword evidence="1" id="KW-0805">Transcription regulation</keyword>
<dbReference type="Proteomes" id="UP000835287">
    <property type="component" value="Chromosome"/>
</dbReference>
<dbReference type="SUPFAM" id="SSF55785">
    <property type="entry name" value="PYP-like sensor domain (PAS domain)"/>
    <property type="match status" value="1"/>
</dbReference>
<dbReference type="Pfam" id="PF08448">
    <property type="entry name" value="PAS_4"/>
    <property type="match status" value="1"/>
</dbReference>
<dbReference type="InterPro" id="IPR013656">
    <property type="entry name" value="PAS_4"/>
</dbReference>
<dbReference type="PRINTS" id="PR00032">
    <property type="entry name" value="HTHARAC"/>
</dbReference>
<dbReference type="InterPro" id="IPR009057">
    <property type="entry name" value="Homeodomain-like_sf"/>
</dbReference>
<dbReference type="GO" id="GO:0003700">
    <property type="term" value="F:DNA-binding transcription factor activity"/>
    <property type="evidence" value="ECO:0007669"/>
    <property type="project" value="InterPro"/>
</dbReference>
<reference evidence="6 7" key="1">
    <citation type="submission" date="2021-02" db="EMBL/GenBank/DDBJ databases">
        <authorList>
            <person name="Pothier F. J."/>
        </authorList>
    </citation>
    <scope>NUCLEOTIDE SEQUENCE</scope>
    <source>
        <strain evidence="5 7">301</strain>
        <strain evidence="6">CFBP 1159</strain>
    </source>
</reference>
<name>A0A8D6V0V0_9XANT</name>
<protein>
    <submittedName>
        <fullName evidence="6">HTH-type transcriptional activator RhaS</fullName>
    </submittedName>
</protein>
<dbReference type="InterPro" id="IPR050204">
    <property type="entry name" value="AraC_XylS_family_regulators"/>
</dbReference>
<evidence type="ECO:0000256" key="1">
    <source>
        <dbReference type="ARBA" id="ARBA00023015"/>
    </source>
</evidence>
<dbReference type="Gene3D" id="1.10.10.60">
    <property type="entry name" value="Homeodomain-like"/>
    <property type="match status" value="1"/>
</dbReference>
<proteinExistence type="predicted"/>
<feature type="domain" description="HTH araC/xylS-type" evidence="4">
    <location>
        <begin position="146"/>
        <end position="243"/>
    </location>
</feature>
<evidence type="ECO:0000313" key="5">
    <source>
        <dbReference type="EMBL" id="CAE6761521.1"/>
    </source>
</evidence>
<dbReference type="InterPro" id="IPR018060">
    <property type="entry name" value="HTH_AraC"/>
</dbReference>
<dbReference type="Proteomes" id="UP000835243">
    <property type="component" value="Chromosome"/>
</dbReference>
<dbReference type="EMBL" id="HG992341">
    <property type="protein sequence ID" value="CAE6788263.1"/>
    <property type="molecule type" value="Genomic_DNA"/>
</dbReference>
<gene>
    <name evidence="6" type="primary">rhaS_3</name>
    <name evidence="5" type="synonym">rhaS_2</name>
    <name evidence="6" type="ORF">CFBP1159_25760</name>
    <name evidence="5" type="ORF">XAC301_19240</name>
</gene>
<dbReference type="SUPFAM" id="SSF46689">
    <property type="entry name" value="Homeodomain-like"/>
    <property type="match status" value="2"/>
</dbReference>
<keyword evidence="3" id="KW-0804">Transcription</keyword>
<dbReference type="GO" id="GO:0043565">
    <property type="term" value="F:sequence-specific DNA binding"/>
    <property type="evidence" value="ECO:0007669"/>
    <property type="project" value="InterPro"/>
</dbReference>
<dbReference type="PANTHER" id="PTHR46796:SF13">
    <property type="entry name" value="HTH-TYPE TRANSCRIPTIONAL ACTIVATOR RHAS"/>
    <property type="match status" value="1"/>
</dbReference>
<dbReference type="EMBL" id="HG992341">
    <property type="protein sequence ID" value="CAE6788291.1"/>
    <property type="molecule type" value="Genomic_DNA"/>
</dbReference>
<evidence type="ECO:0000313" key="6">
    <source>
        <dbReference type="EMBL" id="CAE6788263.1"/>
    </source>
</evidence>
<dbReference type="InterPro" id="IPR018062">
    <property type="entry name" value="HTH_AraC-typ_CS"/>
</dbReference>
<keyword evidence="2" id="KW-0238">DNA-binding</keyword>
<organism evidence="6">
    <name type="scientific">Xanthomonas arboricola pv. corylina</name>
    <dbReference type="NCBI Taxonomy" id="487821"/>
    <lineage>
        <taxon>Bacteria</taxon>
        <taxon>Pseudomonadati</taxon>
        <taxon>Pseudomonadota</taxon>
        <taxon>Gammaproteobacteria</taxon>
        <taxon>Lysobacterales</taxon>
        <taxon>Lysobacteraceae</taxon>
        <taxon>Xanthomonas</taxon>
    </lineage>
</organism>
<evidence type="ECO:0000259" key="4">
    <source>
        <dbReference type="PROSITE" id="PS01124"/>
    </source>
</evidence>
<dbReference type="AlphaFoldDB" id="A0A8D6V0V0"/>
<dbReference type="PROSITE" id="PS01124">
    <property type="entry name" value="HTH_ARAC_FAMILY_2"/>
    <property type="match status" value="1"/>
</dbReference>
<dbReference type="Gene3D" id="3.30.450.20">
    <property type="entry name" value="PAS domain"/>
    <property type="match status" value="1"/>
</dbReference>
<dbReference type="Pfam" id="PF12833">
    <property type="entry name" value="HTH_18"/>
    <property type="match status" value="1"/>
</dbReference>